<dbReference type="OrthoDB" id="5841682at2759"/>
<evidence type="ECO:0000313" key="1">
    <source>
        <dbReference type="EMBL" id="KAF7629255.1"/>
    </source>
</evidence>
<comment type="caution">
    <text evidence="1">The sequence shown here is derived from an EMBL/GenBank/DDBJ whole genome shotgun (WGS) entry which is preliminary data.</text>
</comment>
<name>A0A8S9ZDK0_9BILA</name>
<dbReference type="Proteomes" id="UP000605970">
    <property type="component" value="Unassembled WGS sequence"/>
</dbReference>
<dbReference type="AlphaFoldDB" id="A0A8S9ZDK0"/>
<evidence type="ECO:0000313" key="2">
    <source>
        <dbReference type="Proteomes" id="UP000605970"/>
    </source>
</evidence>
<keyword evidence="2" id="KW-1185">Reference proteome</keyword>
<gene>
    <name evidence="1" type="ORF">Mgra_00009206</name>
</gene>
<accession>A0A8S9ZDK0</accession>
<sequence>MRKLTFVFIREKLLRLKCLSPAKSQKNWLWFCYKERWILNKKKERFKESKEFSCAAYVLIEKILHCSVLRMLAFNKNLKILTSSIFEMTENINKKLNKTKSHQYSSKQRQLQRQHENTVWSIEDVVDGPKIEMVGGKKRKMYKVRWSESYELASNIPAEMIDLYEKRGKKQIKILGPLVINKETIASGDQQLSPNSQLSLQKTRFAVEIGEDVEFMSYKQISSGTLTLVI</sequence>
<protein>
    <submittedName>
        <fullName evidence="1">Uncharacterized protein</fullName>
    </submittedName>
</protein>
<organism evidence="1 2">
    <name type="scientific">Meloidogyne graminicola</name>
    <dbReference type="NCBI Taxonomy" id="189291"/>
    <lineage>
        <taxon>Eukaryota</taxon>
        <taxon>Metazoa</taxon>
        <taxon>Ecdysozoa</taxon>
        <taxon>Nematoda</taxon>
        <taxon>Chromadorea</taxon>
        <taxon>Rhabditida</taxon>
        <taxon>Tylenchina</taxon>
        <taxon>Tylenchomorpha</taxon>
        <taxon>Tylenchoidea</taxon>
        <taxon>Meloidogynidae</taxon>
        <taxon>Meloidogyninae</taxon>
        <taxon>Meloidogyne</taxon>
    </lineage>
</organism>
<proteinExistence type="predicted"/>
<dbReference type="EMBL" id="JABEBT010000143">
    <property type="protein sequence ID" value="KAF7629255.1"/>
    <property type="molecule type" value="Genomic_DNA"/>
</dbReference>
<reference evidence="1" key="1">
    <citation type="journal article" date="2020" name="Ecol. Evol.">
        <title>Genome structure and content of the rice root-knot nematode (Meloidogyne graminicola).</title>
        <authorList>
            <person name="Phan N.T."/>
            <person name="Danchin E.G.J."/>
            <person name="Klopp C."/>
            <person name="Perfus-Barbeoch L."/>
            <person name="Kozlowski D.K."/>
            <person name="Koutsovoulos G.D."/>
            <person name="Lopez-Roques C."/>
            <person name="Bouchez O."/>
            <person name="Zahm M."/>
            <person name="Besnard G."/>
            <person name="Bellafiore S."/>
        </authorList>
    </citation>
    <scope>NUCLEOTIDE SEQUENCE</scope>
    <source>
        <strain evidence="1">VN-18</strain>
    </source>
</reference>